<accession>A0A8B2NXB4</accession>
<sequence length="177" mass="19145">MAETLMQTEDVPESYPLEPSGLSDGAAALDTSVVWGRIENYVIARWSVRPVTWIVEGEGDWSPPLTPATISLTERWTGEAWVEETLPTGPFGYCIPCGGPWRITASVGDTEAPEPALEAYRRLAEYMAATPGKPGAISESVTAGSVSITHRRSPSWIADALRNSGAADLLRPYRRVA</sequence>
<name>A0A8B2NXB4_9HYPH</name>
<protein>
    <recommendedName>
        <fullName evidence="4">PhiE125 gp8 family phage protein</fullName>
    </recommendedName>
</protein>
<dbReference type="Proteomes" id="UP000249590">
    <property type="component" value="Unassembled WGS sequence"/>
</dbReference>
<dbReference type="RefSeq" id="WP_111347563.1">
    <property type="nucleotide sequence ID" value="NZ_QHHQ01000003.1"/>
</dbReference>
<reference evidence="2 3" key="1">
    <citation type="submission" date="2018-05" db="EMBL/GenBank/DDBJ databases">
        <title>Acuticoccus sediminis sp. nov., isolated from deep-sea sediment of Indian Ocean.</title>
        <authorList>
            <person name="Liu X."/>
            <person name="Lai Q."/>
            <person name="Du Y."/>
            <person name="Sun F."/>
            <person name="Zhang X."/>
            <person name="Wang S."/>
            <person name="Shao Z."/>
        </authorList>
    </citation>
    <scope>NUCLEOTIDE SEQUENCE [LARGE SCALE GENOMIC DNA]</scope>
    <source>
        <strain evidence="2 3">PTG4-2</strain>
    </source>
</reference>
<dbReference type="AlphaFoldDB" id="A0A8B2NXB4"/>
<keyword evidence="3" id="KW-1185">Reference proteome</keyword>
<feature type="region of interest" description="Disordered" evidence="1">
    <location>
        <begin position="1"/>
        <end position="22"/>
    </location>
</feature>
<evidence type="ECO:0008006" key="4">
    <source>
        <dbReference type="Google" id="ProtNLM"/>
    </source>
</evidence>
<gene>
    <name evidence="2" type="ORF">DLJ53_17515</name>
</gene>
<evidence type="ECO:0000313" key="2">
    <source>
        <dbReference type="EMBL" id="RAI01021.1"/>
    </source>
</evidence>
<dbReference type="OrthoDB" id="7605215at2"/>
<evidence type="ECO:0000313" key="3">
    <source>
        <dbReference type="Proteomes" id="UP000249590"/>
    </source>
</evidence>
<dbReference type="EMBL" id="QHHQ01000003">
    <property type="protein sequence ID" value="RAI01021.1"/>
    <property type="molecule type" value="Genomic_DNA"/>
</dbReference>
<organism evidence="2 3">
    <name type="scientific">Acuticoccus sediminis</name>
    <dbReference type="NCBI Taxonomy" id="2184697"/>
    <lineage>
        <taxon>Bacteria</taxon>
        <taxon>Pseudomonadati</taxon>
        <taxon>Pseudomonadota</taxon>
        <taxon>Alphaproteobacteria</taxon>
        <taxon>Hyphomicrobiales</taxon>
        <taxon>Amorphaceae</taxon>
        <taxon>Acuticoccus</taxon>
    </lineage>
</organism>
<comment type="caution">
    <text evidence="2">The sequence shown here is derived from an EMBL/GenBank/DDBJ whole genome shotgun (WGS) entry which is preliminary data.</text>
</comment>
<proteinExistence type="predicted"/>
<evidence type="ECO:0000256" key="1">
    <source>
        <dbReference type="SAM" id="MobiDB-lite"/>
    </source>
</evidence>